<evidence type="ECO:0000259" key="1">
    <source>
        <dbReference type="Pfam" id="PF10069"/>
    </source>
</evidence>
<reference evidence="2 3" key="1">
    <citation type="submission" date="2021-11" db="EMBL/GenBank/DDBJ databases">
        <title>Draft genome sequence of Actinomycetospora sp. SF1 isolated from the rhizosphere soil.</title>
        <authorList>
            <person name="Duangmal K."/>
            <person name="Chantavorakit T."/>
        </authorList>
    </citation>
    <scope>NUCLEOTIDE SEQUENCE [LARGE SCALE GENOMIC DNA]</scope>
    <source>
        <strain evidence="2 3">TBRC 5722</strain>
    </source>
</reference>
<dbReference type="InterPro" id="IPR019278">
    <property type="entry name" value="DICT_dom"/>
</dbReference>
<accession>A0ABS8P7N2</accession>
<protein>
    <recommendedName>
        <fullName evidence="1">DICT domain-containing protein</fullName>
    </recommendedName>
</protein>
<name>A0ABS8P7N2_9PSEU</name>
<proteinExistence type="predicted"/>
<feature type="domain" description="DICT" evidence="1">
    <location>
        <begin position="2"/>
        <end position="102"/>
    </location>
</feature>
<dbReference type="Proteomes" id="UP001199469">
    <property type="component" value="Unassembled WGS sequence"/>
</dbReference>
<dbReference type="RefSeq" id="WP_230734128.1">
    <property type="nucleotide sequence ID" value="NZ_JAJNDB010000002.1"/>
</dbReference>
<organism evidence="2 3">
    <name type="scientific">Actinomycetospora endophytica</name>
    <dbReference type="NCBI Taxonomy" id="2291215"/>
    <lineage>
        <taxon>Bacteria</taxon>
        <taxon>Bacillati</taxon>
        <taxon>Actinomycetota</taxon>
        <taxon>Actinomycetes</taxon>
        <taxon>Pseudonocardiales</taxon>
        <taxon>Pseudonocardiaceae</taxon>
        <taxon>Actinomycetospora</taxon>
    </lineage>
</organism>
<evidence type="ECO:0000313" key="2">
    <source>
        <dbReference type="EMBL" id="MCD2194281.1"/>
    </source>
</evidence>
<gene>
    <name evidence="2" type="ORF">LQ327_12945</name>
</gene>
<dbReference type="EMBL" id="JAJNDB010000002">
    <property type="protein sequence ID" value="MCD2194281.1"/>
    <property type="molecule type" value="Genomic_DNA"/>
</dbReference>
<dbReference type="Pfam" id="PF10069">
    <property type="entry name" value="DICT"/>
    <property type="match status" value="1"/>
</dbReference>
<evidence type="ECO:0000313" key="3">
    <source>
        <dbReference type="Proteomes" id="UP001199469"/>
    </source>
</evidence>
<keyword evidence="3" id="KW-1185">Reference proteome</keyword>
<comment type="caution">
    <text evidence="2">The sequence shown here is derived from an EMBL/GenBank/DDBJ whole genome shotgun (WGS) entry which is preliminary data.</text>
</comment>
<sequence>MSKRLLVAISHALERFALATEDDGPTLVIAMFQRYSYFEREAETYRQIAATGATTLVGLVEDLPPTLPPGIGHVLLDEDEELAREWSVTVLSPHAGATLVATDTETVHEHAPTLEAGRMFDGRWSFRREDAYRETLRLREALDGRAAPELLERLDEVMRAVVAHPDDAGDGRTEVALRYVAGQMDRAFRRAARLHTALEAAPDGDSHDRLSGMRTQAFLQRWTAGGASGTLAIGMIGLRVHTIAGLREAHGVRAEHAALATIGEQIQQVLPSPIDRAVRLRDGDFLLLYPARHDDDLAAYHDALTRALDDCEHRYPFIPLPSSAAALVTRVRPLPVPELMNAAIHHPPHQLLPLAYS</sequence>